<feature type="region of interest" description="Disordered" evidence="2">
    <location>
        <begin position="147"/>
        <end position="200"/>
    </location>
</feature>
<dbReference type="PANTHER" id="PTHR30404">
    <property type="entry name" value="N-ACETYLMURAMOYL-L-ALANINE AMIDASE"/>
    <property type="match status" value="1"/>
</dbReference>
<dbReference type="InterPro" id="IPR036582">
    <property type="entry name" value="Mao_N_sf"/>
</dbReference>
<feature type="domain" description="MurNAc-LAA" evidence="4">
    <location>
        <begin position="391"/>
        <end position="500"/>
    </location>
</feature>
<dbReference type="InterPro" id="IPR002508">
    <property type="entry name" value="MurNAc-LAA_cat"/>
</dbReference>
<proteinExistence type="predicted"/>
<feature type="signal peptide" evidence="3">
    <location>
        <begin position="1"/>
        <end position="25"/>
    </location>
</feature>
<accession>A0ABT6TK99</accession>
<feature type="compositionally biased region" description="Pro residues" evidence="2">
    <location>
        <begin position="153"/>
        <end position="181"/>
    </location>
</feature>
<dbReference type="RefSeq" id="WP_282909947.1">
    <property type="nucleotide sequence ID" value="NZ_JAGRPV010000001.1"/>
</dbReference>
<evidence type="ECO:0000256" key="3">
    <source>
        <dbReference type="SAM" id="SignalP"/>
    </source>
</evidence>
<dbReference type="Pfam" id="PF01520">
    <property type="entry name" value="Amidase_3"/>
    <property type="match status" value="1"/>
</dbReference>
<keyword evidence="3" id="KW-0732">Signal</keyword>
<dbReference type="Proteomes" id="UP001161691">
    <property type="component" value="Unassembled WGS sequence"/>
</dbReference>
<evidence type="ECO:0000256" key="2">
    <source>
        <dbReference type="SAM" id="MobiDB-lite"/>
    </source>
</evidence>
<dbReference type="Pfam" id="PF07833">
    <property type="entry name" value="Cu_amine_oxidN1"/>
    <property type="match status" value="1"/>
</dbReference>
<dbReference type="InterPro" id="IPR050695">
    <property type="entry name" value="N-acetylmuramoyl_amidase_3"/>
</dbReference>
<evidence type="ECO:0000313" key="5">
    <source>
        <dbReference type="EMBL" id="MDI4647159.1"/>
    </source>
</evidence>
<dbReference type="EMBL" id="JAGRPV010000001">
    <property type="protein sequence ID" value="MDI4647159.1"/>
    <property type="molecule type" value="Genomic_DNA"/>
</dbReference>
<dbReference type="Gene3D" id="3.40.630.40">
    <property type="entry name" value="Zn-dependent exopeptidases"/>
    <property type="match status" value="1"/>
</dbReference>
<keyword evidence="6" id="KW-1185">Reference proteome</keyword>
<sequence length="506" mass="53510">MKQIGFFVLLAAIFFCFSFAGQASAQTSGATIILDGQALSLQKKDKVEILKGSVMVPIRVIAENLGLLVTWNQADKQVKIWSGSGDIKLTIGSSVASVGDANVKLNAAPVNRSGTTLVPLRFVGESAGIDIGWDNVKKIVTLASLQTSEPWQPSSPTPSATPIPSPTPTVSPSPTPTPTPTATPGTSPTTSPSPAAGGQIKGIGWSDGRLAISFSGSLIPKTYAMTNPSRIVVELRDTSFDPAFASLQSYNSATQSGAFEISDGSSATHVGYAVTDTVSKTITITLDLATDKPYTAYQEADVESNVYVVDLKPTATPTPPPVNPNNGKKIVVIDPGHGDGDPGGIGATKKQEKSFNLSLALKVEKLLKKESAFQVVMTRHDDTFIPLSDRATIANKAGADAFVSIHANIAPGKPTVRGTETYYYTGNGKTLANIMHKYLVQATGFTDRKVKYASYKVLRETDMPATLLEVGFLSNATEESILFSVSFQDRVAQAIVDGLKAYFGVK</sequence>
<evidence type="ECO:0000259" key="4">
    <source>
        <dbReference type="SMART" id="SM00646"/>
    </source>
</evidence>
<dbReference type="GO" id="GO:0008745">
    <property type="term" value="F:N-acetylmuramoyl-L-alanine amidase activity"/>
    <property type="evidence" value="ECO:0007669"/>
    <property type="project" value="UniProtKB-EC"/>
</dbReference>
<keyword evidence="1 5" id="KW-0378">Hydrolase</keyword>
<dbReference type="SUPFAM" id="SSF53187">
    <property type="entry name" value="Zn-dependent exopeptidases"/>
    <property type="match status" value="1"/>
</dbReference>
<dbReference type="Gene3D" id="2.60.40.3500">
    <property type="match status" value="1"/>
</dbReference>
<dbReference type="SUPFAM" id="SSF55383">
    <property type="entry name" value="Copper amine oxidase, domain N"/>
    <property type="match status" value="1"/>
</dbReference>
<dbReference type="InterPro" id="IPR012854">
    <property type="entry name" value="Cu_amine_oxidase-like_N"/>
</dbReference>
<organism evidence="5 6">
    <name type="scientific">Cohnella hashimotonis</name>
    <dbReference type="NCBI Taxonomy" id="2826895"/>
    <lineage>
        <taxon>Bacteria</taxon>
        <taxon>Bacillati</taxon>
        <taxon>Bacillota</taxon>
        <taxon>Bacilli</taxon>
        <taxon>Bacillales</taxon>
        <taxon>Paenibacillaceae</taxon>
        <taxon>Cohnella</taxon>
    </lineage>
</organism>
<reference evidence="5" key="1">
    <citation type="submission" date="2023-04" db="EMBL/GenBank/DDBJ databases">
        <title>Comparative genomic analysis of Cohnella hashimotonis sp. nov., isolated from the International Space Station.</title>
        <authorList>
            <person name="Venkateswaran K."/>
            <person name="Simpson A."/>
        </authorList>
    </citation>
    <scope>NUCLEOTIDE SEQUENCE</scope>
    <source>
        <strain evidence="5">F6_2S_P_1</strain>
    </source>
</reference>
<feature type="chain" id="PRO_5046981000" evidence="3">
    <location>
        <begin position="26"/>
        <end position="506"/>
    </location>
</feature>
<dbReference type="EC" id="3.5.1.28" evidence="5"/>
<evidence type="ECO:0000313" key="6">
    <source>
        <dbReference type="Proteomes" id="UP001161691"/>
    </source>
</evidence>
<name>A0ABT6TK99_9BACL</name>
<protein>
    <submittedName>
        <fullName evidence="5">N-acetylmuramoyl-L-alanine amidase</fullName>
        <ecNumber evidence="5">3.5.1.28</ecNumber>
    </submittedName>
</protein>
<comment type="caution">
    <text evidence="5">The sequence shown here is derived from an EMBL/GenBank/DDBJ whole genome shotgun (WGS) entry which is preliminary data.</text>
</comment>
<dbReference type="SMART" id="SM00646">
    <property type="entry name" value="Ami_3"/>
    <property type="match status" value="1"/>
</dbReference>
<dbReference type="Gene3D" id="3.30.457.10">
    <property type="entry name" value="Copper amine oxidase-like, N-terminal domain"/>
    <property type="match status" value="1"/>
</dbReference>
<feature type="compositionally biased region" description="Low complexity" evidence="2">
    <location>
        <begin position="182"/>
        <end position="196"/>
    </location>
</feature>
<dbReference type="CDD" id="cd02696">
    <property type="entry name" value="MurNAc-LAA"/>
    <property type="match status" value="1"/>
</dbReference>
<gene>
    <name evidence="5" type="ORF">KB449_19445</name>
</gene>
<evidence type="ECO:0000256" key="1">
    <source>
        <dbReference type="ARBA" id="ARBA00022801"/>
    </source>
</evidence>
<dbReference type="PANTHER" id="PTHR30404:SF0">
    <property type="entry name" value="N-ACETYLMURAMOYL-L-ALANINE AMIDASE AMIC"/>
    <property type="match status" value="1"/>
</dbReference>